<name>A0A167V5Z8_9EURO</name>
<keyword evidence="4" id="KW-1185">Reference proteome</keyword>
<evidence type="ECO:0000256" key="1">
    <source>
        <dbReference type="SAM" id="MobiDB-lite"/>
    </source>
</evidence>
<dbReference type="PANTHER" id="PTHR39463:SF1">
    <property type="entry name" value="MEDUSA"/>
    <property type="match status" value="1"/>
</dbReference>
<dbReference type="Proteomes" id="UP000242877">
    <property type="component" value="Unassembled WGS sequence"/>
</dbReference>
<dbReference type="PANTHER" id="PTHR39463">
    <property type="entry name" value="MEDUSA"/>
    <property type="match status" value="1"/>
</dbReference>
<reference evidence="3 4" key="1">
    <citation type="journal article" date="2016" name="Genome Biol. Evol.">
        <title>Divergent and convergent evolution of fungal pathogenicity.</title>
        <authorList>
            <person name="Shang Y."/>
            <person name="Xiao G."/>
            <person name="Zheng P."/>
            <person name="Cen K."/>
            <person name="Zhan S."/>
            <person name="Wang C."/>
        </authorList>
    </citation>
    <scope>NUCLEOTIDE SEQUENCE [LARGE SCALE GENOMIC DNA]</scope>
    <source>
        <strain evidence="3 4">ARSEF 7405</strain>
    </source>
</reference>
<protein>
    <submittedName>
        <fullName evidence="3">Transcriptional regulator Medusa</fullName>
    </submittedName>
</protein>
<organism evidence="3 4">
    <name type="scientific">Ascosphaera apis ARSEF 7405</name>
    <dbReference type="NCBI Taxonomy" id="392613"/>
    <lineage>
        <taxon>Eukaryota</taxon>
        <taxon>Fungi</taxon>
        <taxon>Dikarya</taxon>
        <taxon>Ascomycota</taxon>
        <taxon>Pezizomycotina</taxon>
        <taxon>Eurotiomycetes</taxon>
        <taxon>Eurotiomycetidae</taxon>
        <taxon>Onygenales</taxon>
        <taxon>Ascosphaeraceae</taxon>
        <taxon>Ascosphaera</taxon>
    </lineage>
</organism>
<dbReference type="Pfam" id="PF23305">
    <property type="entry name" value="DUF7082"/>
    <property type="match status" value="1"/>
</dbReference>
<dbReference type="AlphaFoldDB" id="A0A167V5Z8"/>
<dbReference type="InterPro" id="IPR055509">
    <property type="entry name" value="DUF7082"/>
</dbReference>
<feature type="domain" description="DUF7082" evidence="2">
    <location>
        <begin position="313"/>
        <end position="466"/>
    </location>
</feature>
<dbReference type="EMBL" id="AZGZ01000039">
    <property type="protein sequence ID" value="KZZ87089.1"/>
    <property type="molecule type" value="Genomic_DNA"/>
</dbReference>
<dbReference type="GO" id="GO:0005634">
    <property type="term" value="C:nucleus"/>
    <property type="evidence" value="ECO:0007669"/>
    <property type="project" value="TreeGrafter"/>
</dbReference>
<proteinExistence type="predicted"/>
<evidence type="ECO:0000259" key="2">
    <source>
        <dbReference type="Pfam" id="PF23305"/>
    </source>
</evidence>
<comment type="caution">
    <text evidence="3">The sequence shown here is derived from an EMBL/GenBank/DDBJ whole genome shotgun (WGS) entry which is preliminary data.</text>
</comment>
<accession>A0A167V5Z8</accession>
<sequence length="626" mass="68080">MPSYLTAYNNDSQTFDLAQSSLPEPDSMSYPEVVSYGPASGSEGTKISISIQLPFDVFSNPTTNYFSLIVGDESCDCTVSPLGLRESCFMYLLSAEAPSFGSTGSQSFTTNLQLMVAGYNGQDARVVPVGPFTYDSSVESSASSGERKRRISDASDGTRSPALLSTMKHQRLQSTPSFSYSSESLAGSPYSAYLPTPASTVLPHQYQSTASPGPVSRQYTSNPNGPIPSIKTHSPLSSAWSPSLRDVKPRGFGHALNEVGMPRHSPMMPSMHGKMGNSTPTLIRTSTIQQSLAGAAIQGKHGAFSPYMIYPHKAASELNGNLDMMAENKKQDEIEAKRRLVQFTRYQEGSTIHADFTPVTLAERLPNSICISCIYWEGKKECYVTSVDTIYLLEALIAVRFTVEEKNRIRRNLEGFRPLTVSKSRPESEDFFKVIMGFPTPKPRNIEKDVKVFPWKVLAHALKKIIGKYSASYASTAGNMSPMFPGYGSGIMHDRMSHDPRCASPAGPQTSNGIYTTHFPNMSTSRLPCHARASSAISLASAASIDSCPSQPAHREQYLTAPDAHYARRPYSFPYTPNTSGIPITVAPATRPNPSVWELNGFANAAPGMQEFVSTSGDAFDMLPPS</sequence>
<gene>
    <name evidence="3" type="ORF">AAP_05944</name>
</gene>
<evidence type="ECO:0000313" key="4">
    <source>
        <dbReference type="Proteomes" id="UP000242877"/>
    </source>
</evidence>
<evidence type="ECO:0000313" key="3">
    <source>
        <dbReference type="EMBL" id="KZZ87089.1"/>
    </source>
</evidence>
<dbReference type="OrthoDB" id="4202626at2759"/>
<feature type="region of interest" description="Disordered" evidence="1">
    <location>
        <begin position="137"/>
        <end position="180"/>
    </location>
</feature>
<dbReference type="VEuPathDB" id="FungiDB:AAP_05944"/>